<dbReference type="GO" id="GO:0016874">
    <property type="term" value="F:ligase activity"/>
    <property type="evidence" value="ECO:0007669"/>
    <property type="project" value="UniProtKB-UniRule"/>
</dbReference>
<sequence>MTIANPFMYNLVDMNIIRGDSAMNLTPLQGLSSPALAERYRQGDAQLREWFGSHPSIAEDWRKRALQLDRTEGGRADKAKLASVLRDYQARLLPSAAVDRSIDALAEPGSLAVVGGQQAGLFGGALLIAYKAIAVIQAARHAESLLGRKVVPVFWIAGEDHDFDEANHLYVAGPEGKPRRVRLDRPEGARHSVSRTSLSEEQWQAAFAGLANALPDTEFKPGLIDKLRSYSADSPSLTLAFARLLSDWFGSEGLVLLDADDPALRKLESPMFRRLIEDNEGLERAIKRGEDSVSGLGYSLQAPSAQGCANLFVHSDGGRLLLFRERDGFTDKKQVLSYTGEQLLALAEEAPDTLSNNALSRPLMQEYVLPVLATVLGPSELAYWAGLRPAFERFSLELPILIPRQSFTYLEPGVGKLLSKYEVTAEDIVTGGERLKDEWLEAQDDWQLDKRFAEARAGLEGLYAPLLDTLTAIEPALGELGVANRQRLLDQIAYLEKRAADTVAKQHDVSLRQWDRMRDSLWPLGKPQERALGTLHFLNRYGPDWLKGWLNVPFDALGGHRLAE</sequence>
<dbReference type="EMBL" id="SSOB01000030">
    <property type="protein sequence ID" value="THF75605.1"/>
    <property type="molecule type" value="Genomic_DNA"/>
</dbReference>
<accession>A0A4S4BLG5</accession>
<comment type="function">
    <text evidence="2">Involved in bacillithiol (BSH) biosynthesis. May catalyze the last step of the pathway, the addition of cysteine to glucosamine malate (GlcN-Mal) to generate BSH.</text>
</comment>
<feature type="domain" description="Bacillithiol biosynthesis BshC C-terminal coiled-coil" evidence="4">
    <location>
        <begin position="407"/>
        <end position="561"/>
    </location>
</feature>
<gene>
    <name evidence="2 5" type="primary">bshC</name>
    <name evidence="5" type="ORF">E6C55_21345</name>
</gene>
<dbReference type="Pfam" id="PF10079">
    <property type="entry name" value="Rossmann-like_BshC"/>
    <property type="match status" value="1"/>
</dbReference>
<dbReference type="InterPro" id="IPR055398">
    <property type="entry name" value="Rossmann-like_BshC"/>
</dbReference>
<proteinExistence type="inferred from homology"/>
<protein>
    <recommendedName>
        <fullName evidence="2">Putative cysteine ligase BshC</fullName>
        <ecNumber evidence="2">6.-.-.-</ecNumber>
    </recommendedName>
</protein>
<feature type="domain" description="Bacillithiol biosynthesis BshC N-terminal Rossmann-like" evidence="3">
    <location>
        <begin position="23"/>
        <end position="404"/>
    </location>
</feature>
<dbReference type="Proteomes" id="UP000310636">
    <property type="component" value="Unassembled WGS sequence"/>
</dbReference>
<evidence type="ECO:0000313" key="6">
    <source>
        <dbReference type="Proteomes" id="UP000310636"/>
    </source>
</evidence>
<dbReference type="Pfam" id="PF24850">
    <property type="entry name" value="CC_BshC"/>
    <property type="match status" value="1"/>
</dbReference>
<organism evidence="5 6">
    <name type="scientific">Cohnella fermenti</name>
    <dbReference type="NCBI Taxonomy" id="2565925"/>
    <lineage>
        <taxon>Bacteria</taxon>
        <taxon>Bacillati</taxon>
        <taxon>Bacillota</taxon>
        <taxon>Bacilli</taxon>
        <taxon>Bacillales</taxon>
        <taxon>Paenibacillaceae</taxon>
        <taxon>Cohnella</taxon>
    </lineage>
</organism>
<name>A0A4S4BLG5_9BACL</name>
<evidence type="ECO:0000313" key="5">
    <source>
        <dbReference type="EMBL" id="THF75605.1"/>
    </source>
</evidence>
<evidence type="ECO:0000256" key="1">
    <source>
        <dbReference type="ARBA" id="ARBA00022598"/>
    </source>
</evidence>
<comment type="caution">
    <text evidence="5">The sequence shown here is derived from an EMBL/GenBank/DDBJ whole genome shotgun (WGS) entry which is preliminary data.</text>
</comment>
<dbReference type="NCBIfam" id="TIGR03998">
    <property type="entry name" value="thiol_BshC"/>
    <property type="match status" value="1"/>
</dbReference>
<dbReference type="PIRSF" id="PIRSF012535">
    <property type="entry name" value="UCP012535"/>
    <property type="match status" value="1"/>
</dbReference>
<dbReference type="HAMAP" id="MF_01867">
    <property type="entry name" value="BshC"/>
    <property type="match status" value="1"/>
</dbReference>
<evidence type="ECO:0000259" key="3">
    <source>
        <dbReference type="Pfam" id="PF10079"/>
    </source>
</evidence>
<dbReference type="AlphaFoldDB" id="A0A4S4BLG5"/>
<comment type="similarity">
    <text evidence="2">Belongs to the BshC family.</text>
</comment>
<keyword evidence="6" id="KW-1185">Reference proteome</keyword>
<dbReference type="InterPro" id="IPR055399">
    <property type="entry name" value="CC_BshC"/>
</dbReference>
<evidence type="ECO:0000256" key="2">
    <source>
        <dbReference type="HAMAP-Rule" id="MF_01867"/>
    </source>
</evidence>
<reference evidence="5 6" key="1">
    <citation type="submission" date="2019-04" db="EMBL/GenBank/DDBJ databases">
        <title>Cohnella sp. nov. isolated from preserved vegetables.</title>
        <authorList>
            <person name="Lin S.-Y."/>
            <person name="Hung M.-H."/>
            <person name="Young C.-C."/>
        </authorList>
    </citation>
    <scope>NUCLEOTIDE SEQUENCE [LARGE SCALE GENOMIC DNA]</scope>
    <source>
        <strain evidence="5 6">CC-MHH1044</strain>
    </source>
</reference>
<dbReference type="OrthoDB" id="9765151at2"/>
<dbReference type="EC" id="6.-.-.-" evidence="2"/>
<dbReference type="InterPro" id="IPR011199">
    <property type="entry name" value="Bacillithiol_biosynth_BshC"/>
</dbReference>
<keyword evidence="1 2" id="KW-0436">Ligase</keyword>
<evidence type="ECO:0000259" key="4">
    <source>
        <dbReference type="Pfam" id="PF24850"/>
    </source>
</evidence>